<feature type="domain" description="GAD-related" evidence="1">
    <location>
        <begin position="8"/>
        <end position="109"/>
    </location>
</feature>
<dbReference type="InterPro" id="IPR015002">
    <property type="entry name" value="T6SS_Tdi1_C"/>
</dbReference>
<feature type="domain" description="T6SS immunity protein Tdi1 C-terminal" evidence="2">
    <location>
        <begin position="142"/>
        <end position="203"/>
    </location>
</feature>
<dbReference type="EMBL" id="CP072168">
    <property type="protein sequence ID" value="QYA08726.1"/>
    <property type="molecule type" value="Genomic_DNA"/>
</dbReference>
<organism evidence="3 4">
    <name type="scientific">Agrobacterium larrymoorei</name>
    <dbReference type="NCBI Taxonomy" id="160699"/>
    <lineage>
        <taxon>Bacteria</taxon>
        <taxon>Pseudomonadati</taxon>
        <taxon>Pseudomonadota</taxon>
        <taxon>Alphaproteobacteria</taxon>
        <taxon>Hyphomicrobiales</taxon>
        <taxon>Rhizobiaceae</taxon>
        <taxon>Rhizobium/Agrobacterium group</taxon>
        <taxon>Agrobacterium</taxon>
    </lineage>
</organism>
<gene>
    <name evidence="3" type="ORF">J5285_14960</name>
</gene>
<protein>
    <submittedName>
        <fullName evidence="3">DUF1851 domain-containing protein</fullName>
    </submittedName>
</protein>
<evidence type="ECO:0000259" key="2">
    <source>
        <dbReference type="Pfam" id="PF08906"/>
    </source>
</evidence>
<evidence type="ECO:0000313" key="4">
    <source>
        <dbReference type="Proteomes" id="UP000826513"/>
    </source>
</evidence>
<evidence type="ECO:0000259" key="1">
    <source>
        <dbReference type="Pfam" id="PF08887"/>
    </source>
</evidence>
<dbReference type="Pfam" id="PF08887">
    <property type="entry name" value="GAD-like"/>
    <property type="match status" value="1"/>
</dbReference>
<sequence length="224" mass="24985">MEQYRQRFEAVLAKFTKGGELAKPFGPENIEKYKGRLPESVFHLWNEVGLGVFLDGYFQLCDPDKYRPVILQSFGNDPDLDPEKTHPLGFSAFGEIVAWNEEHRDVRVALVDGQVSCRWLLAPKQGIDPNITLLTSLLLADDASFDLLDENGEPLFPSVRSRLGILEPGQIYGFKPVLAFGGNRSAESLVVYDALPHMSILTQAAKLKLMDLAPYPPEVVRVIG</sequence>
<dbReference type="RefSeq" id="WP_219276088.1">
    <property type="nucleotide sequence ID" value="NZ_CP072168.1"/>
</dbReference>
<keyword evidence="4" id="KW-1185">Reference proteome</keyword>
<dbReference type="Proteomes" id="UP000826513">
    <property type="component" value="Chromosome 2"/>
</dbReference>
<dbReference type="InterPro" id="IPR014983">
    <property type="entry name" value="GAD-rel"/>
</dbReference>
<dbReference type="Pfam" id="PF08906">
    <property type="entry name" value="T6SS_Tdi1_C"/>
    <property type="match status" value="1"/>
</dbReference>
<accession>A0ABX8T666</accession>
<proteinExistence type="predicted"/>
<evidence type="ECO:0000313" key="3">
    <source>
        <dbReference type="EMBL" id="QYA08726.1"/>
    </source>
</evidence>
<reference evidence="3 4" key="1">
    <citation type="submission" date="2021-03" db="EMBL/GenBank/DDBJ databases">
        <title>Rapid diversification of plasmids in a genus of pathogenic and nitrogen fixing bacteria.</title>
        <authorList>
            <person name="Weisberg A.J."/>
            <person name="Miller M."/>
            <person name="Ream W."/>
            <person name="Grunwald N.J."/>
            <person name="Chang J.H."/>
        </authorList>
    </citation>
    <scope>NUCLEOTIDE SEQUENCE [LARGE SCALE GENOMIC DNA]</scope>
    <source>
        <strain evidence="3 4">AF3.44</strain>
    </source>
</reference>
<name>A0ABX8T666_9HYPH</name>